<comment type="caution">
    <text evidence="1">The sequence shown here is derived from an EMBL/GenBank/DDBJ whole genome shotgun (WGS) entry which is preliminary data.</text>
</comment>
<reference evidence="1" key="1">
    <citation type="journal article" date="2023" name="Plant J.">
        <title>Genome sequences and population genomics provide insights into the demographic history, inbreeding, and mutation load of two 'living fossil' tree species of Dipteronia.</title>
        <authorList>
            <person name="Feng Y."/>
            <person name="Comes H.P."/>
            <person name="Chen J."/>
            <person name="Zhu S."/>
            <person name="Lu R."/>
            <person name="Zhang X."/>
            <person name="Li P."/>
            <person name="Qiu J."/>
            <person name="Olsen K.M."/>
            <person name="Qiu Y."/>
        </authorList>
    </citation>
    <scope>NUCLEOTIDE SEQUENCE</scope>
    <source>
        <strain evidence="1">NBL</strain>
    </source>
</reference>
<evidence type="ECO:0000313" key="1">
    <source>
        <dbReference type="EMBL" id="KAK3221827.1"/>
    </source>
</evidence>
<keyword evidence="2" id="KW-1185">Reference proteome</keyword>
<dbReference type="AlphaFoldDB" id="A0AAE0EBJ3"/>
<dbReference type="Proteomes" id="UP001281410">
    <property type="component" value="Unassembled WGS sequence"/>
</dbReference>
<protein>
    <submittedName>
        <fullName evidence="1">Uncharacterized protein</fullName>
    </submittedName>
</protein>
<proteinExistence type="predicted"/>
<name>A0AAE0EBJ3_9ROSI</name>
<accession>A0AAE0EBJ3</accession>
<dbReference type="EMBL" id="JANJYJ010000003">
    <property type="protein sequence ID" value="KAK3221827.1"/>
    <property type="molecule type" value="Genomic_DNA"/>
</dbReference>
<gene>
    <name evidence="1" type="ORF">Dsin_008852</name>
</gene>
<sequence>MWVDHSEFMNLVRRVWSIPCNGRPPQVVIGKLKNLKKALKSWNWEVFGDLNANISRKFAELWSVQSQMSDLGFSKELFLTELRFHHDLVVLSRR</sequence>
<organism evidence="1 2">
    <name type="scientific">Dipteronia sinensis</name>
    <dbReference type="NCBI Taxonomy" id="43782"/>
    <lineage>
        <taxon>Eukaryota</taxon>
        <taxon>Viridiplantae</taxon>
        <taxon>Streptophyta</taxon>
        <taxon>Embryophyta</taxon>
        <taxon>Tracheophyta</taxon>
        <taxon>Spermatophyta</taxon>
        <taxon>Magnoliopsida</taxon>
        <taxon>eudicotyledons</taxon>
        <taxon>Gunneridae</taxon>
        <taxon>Pentapetalae</taxon>
        <taxon>rosids</taxon>
        <taxon>malvids</taxon>
        <taxon>Sapindales</taxon>
        <taxon>Sapindaceae</taxon>
        <taxon>Hippocastanoideae</taxon>
        <taxon>Acereae</taxon>
        <taxon>Dipteronia</taxon>
    </lineage>
</organism>
<evidence type="ECO:0000313" key="2">
    <source>
        <dbReference type="Proteomes" id="UP001281410"/>
    </source>
</evidence>